<name>F7VFU9_9PROT</name>
<gene>
    <name evidence="1" type="ORF">ATPR_2248</name>
</gene>
<comment type="caution">
    <text evidence="1">The sequence shown here is derived from an EMBL/GenBank/DDBJ whole genome shotgun (WGS) entry which is preliminary data.</text>
</comment>
<reference evidence="1 2" key="1">
    <citation type="journal article" date="2011" name="Biochem. Biophys. Res. Commun.">
        <title>Increased number of Arginine-based salt bridges contributes to the thermotolerance of thermotolerant acetic acid bacteria, Acetobacter tropicalis SKU1100.</title>
        <authorList>
            <person name="Matsutani M."/>
            <person name="Hirakawa H."/>
            <person name="Nishikura M."/>
            <person name="Soemphol W."/>
            <person name="Ali I.A.I."/>
            <person name="Yakushi T."/>
            <person name="Matsushita K."/>
        </authorList>
    </citation>
    <scope>NUCLEOTIDE SEQUENCE [LARGE SCALE GENOMIC DNA]</scope>
    <source>
        <strain evidence="1 2">NBRC 101654</strain>
    </source>
</reference>
<sequence>MVPLKWYHISFEIVTYSALSVNMAECTATPQEQDMFIAKKLKWSLIII</sequence>
<organism evidence="1 2">
    <name type="scientific">Acetobacter tropicalis NBRC 101654</name>
    <dbReference type="NCBI Taxonomy" id="749388"/>
    <lineage>
        <taxon>Bacteria</taxon>
        <taxon>Pseudomonadati</taxon>
        <taxon>Pseudomonadota</taxon>
        <taxon>Alphaproteobacteria</taxon>
        <taxon>Acetobacterales</taxon>
        <taxon>Acetobacteraceae</taxon>
        <taxon>Acetobacter</taxon>
    </lineage>
</organism>
<evidence type="ECO:0000313" key="1">
    <source>
        <dbReference type="EMBL" id="GAA09244.1"/>
    </source>
</evidence>
<accession>F7VFU9</accession>
<dbReference type="Proteomes" id="UP000004319">
    <property type="component" value="Unassembled WGS sequence"/>
</dbReference>
<evidence type="ECO:0000313" key="2">
    <source>
        <dbReference type="Proteomes" id="UP000004319"/>
    </source>
</evidence>
<protein>
    <submittedName>
        <fullName evidence="1">Uncharacterized protein</fullName>
    </submittedName>
</protein>
<dbReference type="AlphaFoldDB" id="F7VFU9"/>
<proteinExistence type="predicted"/>
<dbReference type="EMBL" id="BABS01000077">
    <property type="protein sequence ID" value="GAA09244.1"/>
    <property type="molecule type" value="Genomic_DNA"/>
</dbReference>